<dbReference type="InterPro" id="IPR000835">
    <property type="entry name" value="HTH_MarR-typ"/>
</dbReference>
<proteinExistence type="predicted"/>
<organism evidence="2 3">
    <name type="scientific">Coprococcus comes</name>
    <dbReference type="NCBI Taxonomy" id="410072"/>
    <lineage>
        <taxon>Bacteria</taxon>
        <taxon>Bacillati</taxon>
        <taxon>Bacillota</taxon>
        <taxon>Clostridia</taxon>
        <taxon>Lachnospirales</taxon>
        <taxon>Lachnospiraceae</taxon>
        <taxon>Coprococcus</taxon>
    </lineage>
</organism>
<feature type="domain" description="HTH marR-type" evidence="1">
    <location>
        <begin position="29"/>
        <end position="128"/>
    </location>
</feature>
<evidence type="ECO:0000313" key="3">
    <source>
        <dbReference type="Proteomes" id="UP000095362"/>
    </source>
</evidence>
<reference evidence="2 3" key="1">
    <citation type="submission" date="2015-09" db="EMBL/GenBank/DDBJ databases">
        <authorList>
            <consortium name="Pathogen Informatics"/>
        </authorList>
    </citation>
    <scope>NUCLEOTIDE SEQUENCE [LARGE SCALE GENOMIC DNA]</scope>
    <source>
        <strain evidence="2 3">2789STDY5834866</strain>
    </source>
</reference>
<dbReference type="GO" id="GO:0003700">
    <property type="term" value="F:DNA-binding transcription factor activity"/>
    <property type="evidence" value="ECO:0007669"/>
    <property type="project" value="InterPro"/>
</dbReference>
<dbReference type="EMBL" id="CYZK01000001">
    <property type="protein sequence ID" value="CUN38366.1"/>
    <property type="molecule type" value="Genomic_DNA"/>
</dbReference>
<evidence type="ECO:0000259" key="1">
    <source>
        <dbReference type="SMART" id="SM00347"/>
    </source>
</evidence>
<dbReference type="Gene3D" id="1.10.10.10">
    <property type="entry name" value="Winged helix-like DNA-binding domain superfamily/Winged helix DNA-binding domain"/>
    <property type="match status" value="1"/>
</dbReference>
<dbReference type="STRING" id="410072.ERS852525_00125"/>
<dbReference type="SMART" id="SM00347">
    <property type="entry name" value="HTH_MARR"/>
    <property type="match status" value="1"/>
</dbReference>
<accession>A0A173WHE0</accession>
<dbReference type="RefSeq" id="WP_055260314.1">
    <property type="nucleotide sequence ID" value="NZ_CYZK01000001.1"/>
</dbReference>
<gene>
    <name evidence="2" type="ORF">ERS852481_00020</name>
</gene>
<dbReference type="SUPFAM" id="SSF46785">
    <property type="entry name" value="Winged helix' DNA-binding domain"/>
    <property type="match status" value="1"/>
</dbReference>
<dbReference type="PaxDb" id="410072-ERS852525_00125"/>
<protein>
    <submittedName>
        <fullName evidence="2">MarR family</fullName>
    </submittedName>
</protein>
<dbReference type="AlphaFoldDB" id="A0A173WHE0"/>
<dbReference type="Proteomes" id="UP000095362">
    <property type="component" value="Unassembled WGS sequence"/>
</dbReference>
<sequence length="153" mass="17551">MNTDSTVLISKYLKEYNHIYKEANDIYHEIARKLQLSDSALDIFYTIFEIGDNCLQRDICKASCLPKQTINSSIRKLQTDGYLTLSPGKGRSMHIHLTASGKKLIQEKLLPLIQIENDTLASFSPEECEQLLRLNAKYNQTLRSRLSNLEEDL</sequence>
<evidence type="ECO:0000313" key="2">
    <source>
        <dbReference type="EMBL" id="CUN38366.1"/>
    </source>
</evidence>
<name>A0A173WHE0_9FIRM</name>
<dbReference type="InterPro" id="IPR036388">
    <property type="entry name" value="WH-like_DNA-bd_sf"/>
</dbReference>
<dbReference type="InterPro" id="IPR036390">
    <property type="entry name" value="WH_DNA-bd_sf"/>
</dbReference>